<keyword evidence="3" id="KW-1185">Reference proteome</keyword>
<organism evidence="2 3">
    <name type="scientific">Marinobacter orientalis</name>
    <dbReference type="NCBI Taxonomy" id="1928859"/>
    <lineage>
        <taxon>Bacteria</taxon>
        <taxon>Pseudomonadati</taxon>
        <taxon>Pseudomonadota</taxon>
        <taxon>Gammaproteobacteria</taxon>
        <taxon>Pseudomonadales</taxon>
        <taxon>Marinobacteraceae</taxon>
        <taxon>Marinobacter</taxon>
    </lineage>
</organism>
<proteinExistence type="predicted"/>
<name>A0A7Y0NJK9_9GAMM</name>
<dbReference type="EMBL" id="JABCKY010000001">
    <property type="protein sequence ID" value="NMT62194.1"/>
    <property type="molecule type" value="Genomic_DNA"/>
</dbReference>
<feature type="transmembrane region" description="Helical" evidence="1">
    <location>
        <begin position="174"/>
        <end position="193"/>
    </location>
</feature>
<sequence>MFKSSNKVIETVLKAKELILALIVFLGWLSAPFFPDVMISYSTDEFFADVSPNSEGKTIFDIVVENESGAIISDIELAVIGVSNVTSVSYKTSSKRLINEIGDSLSYQISDDGIYFDGLKSIPPGHNFRIQLLGEYSDPVFTSPIKFYSSTTDIYIESKGYVTGPWVFAYEWSYIWVPLIFALLILLTSYRVLPHYKKALEE</sequence>
<comment type="caution">
    <text evidence="2">The sequence shown here is derived from an EMBL/GenBank/DDBJ whole genome shotgun (WGS) entry which is preliminary data.</text>
</comment>
<dbReference type="RefSeq" id="WP_135953601.1">
    <property type="nucleotide sequence ID" value="NZ_JABCKY010000001.1"/>
</dbReference>
<accession>A0A7Y0NJK9</accession>
<evidence type="ECO:0000313" key="3">
    <source>
        <dbReference type="Proteomes" id="UP000567186"/>
    </source>
</evidence>
<keyword evidence="1" id="KW-0812">Transmembrane</keyword>
<keyword evidence="1" id="KW-0472">Membrane</keyword>
<evidence type="ECO:0000313" key="2">
    <source>
        <dbReference type="EMBL" id="NMT62194.1"/>
    </source>
</evidence>
<keyword evidence="1" id="KW-1133">Transmembrane helix</keyword>
<dbReference type="Proteomes" id="UP000567186">
    <property type="component" value="Unassembled WGS sequence"/>
</dbReference>
<protein>
    <submittedName>
        <fullName evidence="2">Uncharacterized protein</fullName>
    </submittedName>
</protein>
<evidence type="ECO:0000256" key="1">
    <source>
        <dbReference type="SAM" id="Phobius"/>
    </source>
</evidence>
<dbReference type="AlphaFoldDB" id="A0A7Y0NJK9"/>
<reference evidence="2 3" key="1">
    <citation type="submission" date="2020-04" db="EMBL/GenBank/DDBJ databases">
        <title>Marinobacter oceani sp. nov., isolated from marine solar saltern.</title>
        <authorList>
            <person name="Chen X.-Y."/>
        </authorList>
    </citation>
    <scope>NUCLEOTIDE SEQUENCE [LARGE SCALE GENOMIC DNA]</scope>
    <source>
        <strain evidence="2 3">W62</strain>
    </source>
</reference>
<gene>
    <name evidence="2" type="ORF">HIU99_01160</name>
</gene>